<accession>A0A2I1G843</accession>
<dbReference type="EMBL" id="LLXI01000218">
    <property type="protein sequence ID" value="PKY42805.1"/>
    <property type="molecule type" value="Genomic_DNA"/>
</dbReference>
<evidence type="ECO:0000256" key="1">
    <source>
        <dbReference type="SAM" id="MobiDB-lite"/>
    </source>
</evidence>
<dbReference type="Proteomes" id="UP000234323">
    <property type="component" value="Unassembled WGS sequence"/>
</dbReference>
<keyword evidence="3" id="KW-1185">Reference proteome</keyword>
<sequence>MRCKEQGIEGEIYKIRVKNIYRKKLTTNECYYCIKSDEERKKIEEFNCKKCCLKEKGFTGSERRMREYEKMKCKCTKEQKKNFKNWCKEIKEKCCKECELRKEIKFKERLFDRIVREILYSKGMKNAIKLENNDFYFEWEKEGENLNFNEMIRKIEEYTIKSLKCLDPMEVENKSNGYQSNKEELKEEKCKCEYKPTRNYKTLCMKHKHEVDGKDNSGFINCRNNILGESKVVGESQMEEEESTKIILEEKYTSPEAVVDMRKQVKESKIKITEKIVEEVKVKSEVIESIKVIKKREVEDNESEVSSSRVNLTEGSTIPLEKLI</sequence>
<reference evidence="2 3" key="1">
    <citation type="submission" date="2015-10" db="EMBL/GenBank/DDBJ databases">
        <title>Genome analyses suggest a sexual origin of heterokaryosis in a supposedly ancient asexual fungus.</title>
        <authorList>
            <person name="Ropars J."/>
            <person name="Sedzielewska K."/>
            <person name="Noel J."/>
            <person name="Charron P."/>
            <person name="Farinelli L."/>
            <person name="Marton T."/>
            <person name="Kruger M."/>
            <person name="Pelin A."/>
            <person name="Brachmann A."/>
            <person name="Corradi N."/>
        </authorList>
    </citation>
    <scope>NUCLEOTIDE SEQUENCE [LARGE SCALE GENOMIC DNA]</scope>
    <source>
        <strain evidence="2 3">A4</strain>
    </source>
</reference>
<comment type="caution">
    <text evidence="2">The sequence shown here is derived from an EMBL/GenBank/DDBJ whole genome shotgun (WGS) entry which is preliminary data.</text>
</comment>
<evidence type="ECO:0000313" key="3">
    <source>
        <dbReference type="Proteomes" id="UP000234323"/>
    </source>
</evidence>
<dbReference type="VEuPathDB" id="FungiDB:FUN_014160"/>
<feature type="region of interest" description="Disordered" evidence="1">
    <location>
        <begin position="298"/>
        <end position="324"/>
    </location>
</feature>
<dbReference type="AlphaFoldDB" id="A0A2I1G843"/>
<protein>
    <submittedName>
        <fullName evidence="2">Uncharacterized protein</fullName>
    </submittedName>
</protein>
<evidence type="ECO:0000313" key="2">
    <source>
        <dbReference type="EMBL" id="PKY42805.1"/>
    </source>
</evidence>
<organism evidence="2 3">
    <name type="scientific">Rhizophagus irregularis</name>
    <dbReference type="NCBI Taxonomy" id="588596"/>
    <lineage>
        <taxon>Eukaryota</taxon>
        <taxon>Fungi</taxon>
        <taxon>Fungi incertae sedis</taxon>
        <taxon>Mucoromycota</taxon>
        <taxon>Glomeromycotina</taxon>
        <taxon>Glomeromycetes</taxon>
        <taxon>Glomerales</taxon>
        <taxon>Glomeraceae</taxon>
        <taxon>Rhizophagus</taxon>
    </lineage>
</organism>
<name>A0A2I1G843_9GLOM</name>
<gene>
    <name evidence="2" type="ORF">RhiirA4_456668</name>
</gene>
<proteinExistence type="predicted"/>